<keyword evidence="3" id="KW-0547">Nucleotide-binding</keyword>
<dbReference type="AlphaFoldDB" id="A0ABD1HY09"/>
<protein>
    <submittedName>
        <fullName evidence="7">Non-specific serine/threonine protein kinase</fullName>
        <ecNumber evidence="7">2.7.11.1</ecNumber>
    </submittedName>
</protein>
<keyword evidence="8" id="KW-1185">Reference proteome</keyword>
<dbReference type="PANTHER" id="PTHR47983:SF7">
    <property type="entry name" value="PROTEIN KINASE SUPERFAMILY PROTEIN"/>
    <property type="match status" value="1"/>
</dbReference>
<dbReference type="InterPro" id="IPR052101">
    <property type="entry name" value="Plant_StressResp_Kinase"/>
</dbReference>
<evidence type="ECO:0000313" key="8">
    <source>
        <dbReference type="Proteomes" id="UP001567538"/>
    </source>
</evidence>
<evidence type="ECO:0000256" key="2">
    <source>
        <dbReference type="ARBA" id="ARBA00022679"/>
    </source>
</evidence>
<evidence type="ECO:0000259" key="6">
    <source>
        <dbReference type="Pfam" id="PF07714"/>
    </source>
</evidence>
<keyword evidence="4 7" id="KW-0418">Kinase</keyword>
<evidence type="ECO:0000256" key="4">
    <source>
        <dbReference type="ARBA" id="ARBA00022777"/>
    </source>
</evidence>
<dbReference type="Proteomes" id="UP001567538">
    <property type="component" value="Unassembled WGS sequence"/>
</dbReference>
<name>A0ABD1HY09_SALDI</name>
<accession>A0ABD1HY09</accession>
<evidence type="ECO:0000256" key="3">
    <source>
        <dbReference type="ARBA" id="ARBA00022741"/>
    </source>
</evidence>
<dbReference type="EMBL" id="JBEAFC010000003">
    <property type="protein sequence ID" value="KAL1561360.1"/>
    <property type="molecule type" value="Genomic_DNA"/>
</dbReference>
<proteinExistence type="predicted"/>
<keyword evidence="5" id="KW-0067">ATP-binding</keyword>
<dbReference type="GO" id="GO:0004674">
    <property type="term" value="F:protein serine/threonine kinase activity"/>
    <property type="evidence" value="ECO:0007669"/>
    <property type="project" value="UniProtKB-KW"/>
</dbReference>
<dbReference type="Gene3D" id="3.30.200.20">
    <property type="entry name" value="Phosphorylase Kinase, domain 1"/>
    <property type="match status" value="1"/>
</dbReference>
<organism evidence="7 8">
    <name type="scientific">Salvia divinorum</name>
    <name type="common">Maria pastora</name>
    <name type="synonym">Diviner's sage</name>
    <dbReference type="NCBI Taxonomy" id="28513"/>
    <lineage>
        <taxon>Eukaryota</taxon>
        <taxon>Viridiplantae</taxon>
        <taxon>Streptophyta</taxon>
        <taxon>Embryophyta</taxon>
        <taxon>Tracheophyta</taxon>
        <taxon>Spermatophyta</taxon>
        <taxon>Magnoliopsida</taxon>
        <taxon>eudicotyledons</taxon>
        <taxon>Gunneridae</taxon>
        <taxon>Pentapetalae</taxon>
        <taxon>asterids</taxon>
        <taxon>lamiids</taxon>
        <taxon>Lamiales</taxon>
        <taxon>Lamiaceae</taxon>
        <taxon>Nepetoideae</taxon>
        <taxon>Mentheae</taxon>
        <taxon>Salviinae</taxon>
        <taxon>Salvia</taxon>
        <taxon>Salvia subgen. Calosphace</taxon>
    </lineage>
</organism>
<dbReference type="PANTHER" id="PTHR47983">
    <property type="entry name" value="PTO-INTERACTING PROTEIN 1-LIKE"/>
    <property type="match status" value="1"/>
</dbReference>
<dbReference type="GO" id="GO:0005524">
    <property type="term" value="F:ATP binding"/>
    <property type="evidence" value="ECO:0007669"/>
    <property type="project" value="UniProtKB-KW"/>
</dbReference>
<dbReference type="EC" id="2.7.11.1" evidence="7"/>
<dbReference type="SUPFAM" id="SSF56112">
    <property type="entry name" value="Protein kinase-like (PK-like)"/>
    <property type="match status" value="1"/>
</dbReference>
<keyword evidence="1" id="KW-0597">Phosphoprotein</keyword>
<comment type="caution">
    <text evidence="7">The sequence shown here is derived from an EMBL/GenBank/DDBJ whole genome shotgun (WGS) entry which is preliminary data.</text>
</comment>
<feature type="domain" description="Serine-threonine/tyrosine-protein kinase catalytic" evidence="6">
    <location>
        <begin position="19"/>
        <end position="93"/>
    </location>
</feature>
<dbReference type="InterPro" id="IPR001245">
    <property type="entry name" value="Ser-Thr/Tyr_kinase_cat_dom"/>
</dbReference>
<reference evidence="7 8" key="1">
    <citation type="submission" date="2024-06" db="EMBL/GenBank/DDBJ databases">
        <title>A chromosome level genome sequence of Diviner's sage (Salvia divinorum).</title>
        <authorList>
            <person name="Ford S.A."/>
            <person name="Ro D.-K."/>
            <person name="Ness R.W."/>
            <person name="Phillips M.A."/>
        </authorList>
    </citation>
    <scope>NUCLEOTIDE SEQUENCE [LARGE SCALE GENOMIC DNA]</scope>
    <source>
        <strain evidence="7">SAF-2024a</strain>
        <tissue evidence="7">Leaf</tissue>
    </source>
</reference>
<dbReference type="Pfam" id="PF07714">
    <property type="entry name" value="PK_Tyr_Ser-Thr"/>
    <property type="match status" value="1"/>
</dbReference>
<dbReference type="InterPro" id="IPR011009">
    <property type="entry name" value="Kinase-like_dom_sf"/>
</dbReference>
<gene>
    <name evidence="7" type="ORF">AAHA92_04074</name>
</gene>
<evidence type="ECO:0000256" key="5">
    <source>
        <dbReference type="ARBA" id="ARBA00022840"/>
    </source>
</evidence>
<evidence type="ECO:0000256" key="1">
    <source>
        <dbReference type="ARBA" id="ARBA00022553"/>
    </source>
</evidence>
<keyword evidence="2 7" id="KW-0808">Transferase</keyword>
<keyword evidence="7" id="KW-0723">Serine/threonine-protein kinase</keyword>
<sequence>MNGDGHHLKQKTGEFGSIARIGQGSRGGVYFMQLNDGKEVAVKKLDVSGSNVEFLTQVSMVSRSKHDNVVELLGYCVDGNVRDLFTTFCMEGKGHNPVPRLTGCIGLGLPLMLPGVWSVCMRRITLVIVLQSFQCLTKKSDVYSFGNPLDPVDVVKALERILSSTVPAPLTS</sequence>
<evidence type="ECO:0000313" key="7">
    <source>
        <dbReference type="EMBL" id="KAL1561360.1"/>
    </source>
</evidence>